<feature type="transmembrane region" description="Helical" evidence="7">
    <location>
        <begin position="65"/>
        <end position="91"/>
    </location>
</feature>
<dbReference type="GO" id="GO:0055085">
    <property type="term" value="P:transmembrane transport"/>
    <property type="evidence" value="ECO:0007669"/>
    <property type="project" value="InterPro"/>
</dbReference>
<evidence type="ECO:0000256" key="2">
    <source>
        <dbReference type="ARBA" id="ARBA00022448"/>
    </source>
</evidence>
<protein>
    <submittedName>
        <fullName evidence="9">Taurine transport system permease TauC</fullName>
    </submittedName>
</protein>
<geneLocation type="plasmid" evidence="10">
    <name>II</name>
</geneLocation>
<dbReference type="PATRIC" id="fig|1028800.3.peg.5561"/>
<keyword evidence="5 7" id="KW-1133">Transmembrane helix</keyword>
<feature type="transmembrane region" description="Helical" evidence="7">
    <location>
        <begin position="128"/>
        <end position="148"/>
    </location>
</feature>
<evidence type="ECO:0000313" key="9">
    <source>
        <dbReference type="EMBL" id="CDN51607.1"/>
    </source>
</evidence>
<dbReference type="GO" id="GO:0005886">
    <property type="term" value="C:plasma membrane"/>
    <property type="evidence" value="ECO:0007669"/>
    <property type="project" value="UniProtKB-SubCell"/>
</dbReference>
<feature type="domain" description="ABC transmembrane type-1" evidence="8">
    <location>
        <begin position="63"/>
        <end position="244"/>
    </location>
</feature>
<feature type="transmembrane region" description="Helical" evidence="7">
    <location>
        <begin position="225"/>
        <end position="246"/>
    </location>
</feature>
<dbReference type="GeneID" id="24260150"/>
<feature type="transmembrane region" description="Helical" evidence="7">
    <location>
        <begin position="12"/>
        <end position="29"/>
    </location>
</feature>
<evidence type="ECO:0000256" key="4">
    <source>
        <dbReference type="ARBA" id="ARBA00022692"/>
    </source>
</evidence>
<comment type="subcellular location">
    <subcellularLocation>
        <location evidence="1 7">Cell membrane</location>
        <topology evidence="1 7">Multi-pass membrane protein</topology>
    </subcellularLocation>
</comment>
<keyword evidence="2 7" id="KW-0813">Transport</keyword>
<evidence type="ECO:0000259" key="8">
    <source>
        <dbReference type="PROSITE" id="PS50928"/>
    </source>
</evidence>
<dbReference type="PANTHER" id="PTHR30151">
    <property type="entry name" value="ALKANE SULFONATE ABC TRANSPORTER-RELATED, MEMBRANE SUBUNIT"/>
    <property type="match status" value="1"/>
</dbReference>
<evidence type="ECO:0000256" key="3">
    <source>
        <dbReference type="ARBA" id="ARBA00022475"/>
    </source>
</evidence>
<dbReference type="InterPro" id="IPR000515">
    <property type="entry name" value="MetI-like"/>
</dbReference>
<dbReference type="AlphaFoldDB" id="A0A068SZH3"/>
<dbReference type="CDD" id="cd06261">
    <property type="entry name" value="TM_PBP2"/>
    <property type="match status" value="1"/>
</dbReference>
<reference evidence="10" key="1">
    <citation type="journal article" date="2014" name="BMC Genomics">
        <title>Genome sequencing of two Neorhizobium galegae strains reveals a noeT gene responsible for the unusual acetylation of the nodulation factors.</title>
        <authorList>
            <person name="Osterman J."/>
            <person name="Marsh J."/>
            <person name="Laine P.K."/>
            <person name="Zeng Z."/>
            <person name="Alatalo E."/>
            <person name="Sullivan J.T."/>
            <person name="Young J.P."/>
            <person name="Thomas-Oates J."/>
            <person name="Paulin L."/>
            <person name="Lindstrom K."/>
        </authorList>
    </citation>
    <scope>NUCLEOTIDE SEQUENCE [LARGE SCALE GENOMIC DNA]</scope>
    <source>
        <strain evidence="10">HAMBI 540</strain>
    </source>
</reference>
<dbReference type="EMBL" id="HG938354">
    <property type="protein sequence ID" value="CDN51607.1"/>
    <property type="molecule type" value="Genomic_DNA"/>
</dbReference>
<feature type="transmembrane region" description="Helical" evidence="7">
    <location>
        <begin position="103"/>
        <end position="122"/>
    </location>
</feature>
<evidence type="ECO:0000313" key="10">
    <source>
        <dbReference type="Proteomes" id="UP000028181"/>
    </source>
</evidence>
<evidence type="ECO:0000256" key="5">
    <source>
        <dbReference type="ARBA" id="ARBA00022989"/>
    </source>
</evidence>
<evidence type="ECO:0000256" key="7">
    <source>
        <dbReference type="RuleBase" id="RU363032"/>
    </source>
</evidence>
<keyword evidence="9" id="KW-0614">Plasmid</keyword>
<dbReference type="eggNOG" id="COG0600">
    <property type="taxonomic scope" value="Bacteria"/>
</dbReference>
<organism evidence="9 10">
    <name type="scientific">Neorhizobium galegae bv. orientalis str. HAMBI 540</name>
    <dbReference type="NCBI Taxonomy" id="1028800"/>
    <lineage>
        <taxon>Bacteria</taxon>
        <taxon>Pseudomonadati</taxon>
        <taxon>Pseudomonadota</taxon>
        <taxon>Alphaproteobacteria</taxon>
        <taxon>Hyphomicrobiales</taxon>
        <taxon>Rhizobiaceae</taxon>
        <taxon>Rhizobium/Agrobacterium group</taxon>
        <taxon>Neorhizobium</taxon>
    </lineage>
</organism>
<keyword evidence="4 7" id="KW-0812">Transmembrane</keyword>
<accession>A0A068SZH3</accession>
<feature type="transmembrane region" description="Helical" evidence="7">
    <location>
        <begin position="194"/>
        <end position="213"/>
    </location>
</feature>
<gene>
    <name evidence="9" type="primary">tauC</name>
    <name evidence="9" type="ORF">RG540_PA09310</name>
</gene>
<sequence>MIAELFYRRQALVLGTLSMIGIVVFWQIAVDTGFINPFFISTPSQVAVEFMAQFEDGSVATNVAATLYCFVWSLGLAAVVGIVLGMLAGWFADVESALEPFIWFKYSAPTVAFYPLFVAWLGYGRPTIIAIAFLFALTPIYANTLSGIKNTDRDLARAARSFGARPLDIFLRVALPGSVPVMMAGLRLGVGRALTGVVVAELFGANAGLGYAITYYGQLMQTTKMMVSIVIVVVLGVLLTQILSFLETRTDSWRVDSNR</sequence>
<dbReference type="SUPFAM" id="SSF161098">
    <property type="entry name" value="MetI-like"/>
    <property type="match status" value="1"/>
</dbReference>
<evidence type="ECO:0000256" key="1">
    <source>
        <dbReference type="ARBA" id="ARBA00004651"/>
    </source>
</evidence>
<dbReference type="PROSITE" id="PS50928">
    <property type="entry name" value="ABC_TM1"/>
    <property type="match status" value="1"/>
</dbReference>
<dbReference type="Gene3D" id="1.10.3720.10">
    <property type="entry name" value="MetI-like"/>
    <property type="match status" value="1"/>
</dbReference>
<proteinExistence type="inferred from homology"/>
<dbReference type="InterPro" id="IPR035906">
    <property type="entry name" value="MetI-like_sf"/>
</dbReference>
<dbReference type="RefSeq" id="WP_041365139.1">
    <property type="nucleotide sequence ID" value="NZ_HG938354.1"/>
</dbReference>
<keyword evidence="10" id="KW-1185">Reference proteome</keyword>
<dbReference type="KEGG" id="ngg:RG540_PA09310"/>
<dbReference type="Proteomes" id="UP000028181">
    <property type="component" value="Plasmid pHAMBI540a"/>
</dbReference>
<name>A0A068SZH3_NEOGA</name>
<dbReference type="HOGENOM" id="CLU_046113_1_4_5"/>
<evidence type="ECO:0000256" key="6">
    <source>
        <dbReference type="ARBA" id="ARBA00023136"/>
    </source>
</evidence>
<keyword evidence="3" id="KW-1003">Cell membrane</keyword>
<keyword evidence="6 7" id="KW-0472">Membrane</keyword>
<dbReference type="Pfam" id="PF00528">
    <property type="entry name" value="BPD_transp_1"/>
    <property type="match status" value="1"/>
</dbReference>
<dbReference type="OrthoDB" id="9786495at2"/>
<dbReference type="PANTHER" id="PTHR30151:SF0">
    <property type="entry name" value="ABC TRANSPORTER PERMEASE PROTEIN MJ0413-RELATED"/>
    <property type="match status" value="1"/>
</dbReference>
<comment type="similarity">
    <text evidence="7">Belongs to the binding-protein-dependent transport system permease family.</text>
</comment>